<dbReference type="InterPro" id="IPR043502">
    <property type="entry name" value="DNA/RNA_pol_sf"/>
</dbReference>
<evidence type="ECO:0000259" key="1">
    <source>
        <dbReference type="PROSITE" id="PS50878"/>
    </source>
</evidence>
<protein>
    <recommendedName>
        <fullName evidence="1">Reverse transcriptase domain-containing protein</fullName>
    </recommendedName>
</protein>
<evidence type="ECO:0000313" key="3">
    <source>
        <dbReference type="Proteomes" id="UP000264800"/>
    </source>
</evidence>
<dbReference type="STRING" id="37003.ENSKMAP00000028338"/>
<dbReference type="CDD" id="cd01650">
    <property type="entry name" value="RT_nLTR_like"/>
    <property type="match status" value="1"/>
</dbReference>
<keyword evidence="3" id="KW-1185">Reference proteome</keyword>
<feature type="domain" description="Reverse transcriptase" evidence="1">
    <location>
        <begin position="135"/>
        <end position="406"/>
    </location>
</feature>
<evidence type="ECO:0000313" key="2">
    <source>
        <dbReference type="Ensembl" id="ENSKMAP00000028338.1"/>
    </source>
</evidence>
<dbReference type="GeneTree" id="ENSGT01030000234565"/>
<accession>A0A3Q3BE22</accession>
<dbReference type="SUPFAM" id="SSF56672">
    <property type="entry name" value="DNA/RNA polymerases"/>
    <property type="match status" value="1"/>
</dbReference>
<organism evidence="2 3">
    <name type="scientific">Kryptolebias marmoratus</name>
    <name type="common">Mangrove killifish</name>
    <name type="synonym">Rivulus marmoratus</name>
    <dbReference type="NCBI Taxonomy" id="37003"/>
    <lineage>
        <taxon>Eukaryota</taxon>
        <taxon>Metazoa</taxon>
        <taxon>Chordata</taxon>
        <taxon>Craniata</taxon>
        <taxon>Vertebrata</taxon>
        <taxon>Euteleostomi</taxon>
        <taxon>Actinopterygii</taxon>
        <taxon>Neopterygii</taxon>
        <taxon>Teleostei</taxon>
        <taxon>Neoteleostei</taxon>
        <taxon>Acanthomorphata</taxon>
        <taxon>Ovalentaria</taxon>
        <taxon>Atherinomorphae</taxon>
        <taxon>Cyprinodontiformes</taxon>
        <taxon>Rivulidae</taxon>
        <taxon>Kryptolebias</taxon>
    </lineage>
</organism>
<dbReference type="OMA" id="PICITEV"/>
<proteinExistence type="predicted"/>
<reference evidence="2" key="2">
    <citation type="submission" date="2025-09" db="UniProtKB">
        <authorList>
            <consortium name="Ensembl"/>
        </authorList>
    </citation>
    <scope>IDENTIFICATION</scope>
</reference>
<dbReference type="InterPro" id="IPR000477">
    <property type="entry name" value="RT_dom"/>
</dbReference>
<dbReference type="PROSITE" id="PS50878">
    <property type="entry name" value="RT_POL"/>
    <property type="match status" value="1"/>
</dbReference>
<dbReference type="Proteomes" id="UP000264800">
    <property type="component" value="Unplaced"/>
</dbReference>
<dbReference type="PANTHER" id="PTHR33332">
    <property type="entry name" value="REVERSE TRANSCRIPTASE DOMAIN-CONTAINING PROTEIN"/>
    <property type="match status" value="1"/>
</dbReference>
<dbReference type="AlphaFoldDB" id="A0A3Q3BE22"/>
<sequence length="420" mass="47398">MTKNLKDPKKFWKTVKSATEQEPLSDFPNFVWNKSKIVSDKLKILNSFNEHFISVGSLFDNLNSSDPNVNTDELFFNNDRNVTTFNFYPICITEVLKELKSIDTKKSAGPDNLDPFFLKLAAEFIAEPLAHIFNLSLISNKIPSVWKSAFVLPLFKSGEPSQVNNYRPISKLCIPAKIFEKLVADQLKIFLESNCILQTVQSGFRKKHSTVTATLKVINDLIQALDNKKHCVALFIDLSKAFDTVNHKLLIDILHRIGLSQQATMWVTDYLSNRTQRVQLAGLTSSNCTVLNGVPQGSVLGPLLFSIYINNLCENLSNASYHFYADDLVIYCCSSSIVQAIQYLQSAFNVVQARLQTLKLVLNVDKTKAMIFSHSRTLSQIHPLLTTAIGTQIEFVSNYKYLGFILDKELSFKNHIANLL</sequence>
<dbReference type="Ensembl" id="ENSKMAT00000028695.1">
    <property type="protein sequence ID" value="ENSKMAP00000028338.1"/>
    <property type="gene ID" value="ENSKMAG00000020993.1"/>
</dbReference>
<name>A0A3Q3BE22_KRYMA</name>
<dbReference type="Pfam" id="PF00078">
    <property type="entry name" value="RVT_1"/>
    <property type="match status" value="1"/>
</dbReference>
<reference evidence="2" key="1">
    <citation type="submission" date="2025-08" db="UniProtKB">
        <authorList>
            <consortium name="Ensembl"/>
        </authorList>
    </citation>
    <scope>IDENTIFICATION</scope>
</reference>